<dbReference type="SUPFAM" id="SSF161098">
    <property type="entry name" value="MetI-like"/>
    <property type="match status" value="1"/>
</dbReference>
<evidence type="ECO:0000256" key="5">
    <source>
        <dbReference type="ARBA" id="ARBA00022692"/>
    </source>
</evidence>
<dbReference type="CDD" id="cd06261">
    <property type="entry name" value="TM_PBP2"/>
    <property type="match status" value="1"/>
</dbReference>
<dbReference type="InterPro" id="IPR010065">
    <property type="entry name" value="AA_ABC_transptr_permease_3TM"/>
</dbReference>
<evidence type="ECO:0000256" key="9">
    <source>
        <dbReference type="RuleBase" id="RU363032"/>
    </source>
</evidence>
<keyword evidence="12" id="KW-1185">Reference proteome</keyword>
<dbReference type="Proteomes" id="UP000004662">
    <property type="component" value="Chromosome"/>
</dbReference>
<evidence type="ECO:0000256" key="6">
    <source>
        <dbReference type="ARBA" id="ARBA00022970"/>
    </source>
</evidence>
<keyword evidence="3 9" id="KW-0813">Transport</keyword>
<dbReference type="OrthoDB" id="3181282at2"/>
<keyword evidence="7 9" id="KW-1133">Transmembrane helix</keyword>
<dbReference type="Gene3D" id="1.10.3720.10">
    <property type="entry name" value="MetI-like"/>
    <property type="match status" value="1"/>
</dbReference>
<keyword evidence="5 9" id="KW-0812">Transmembrane</keyword>
<dbReference type="GO" id="GO:0043190">
    <property type="term" value="C:ATP-binding cassette (ABC) transporter complex"/>
    <property type="evidence" value="ECO:0007669"/>
    <property type="project" value="InterPro"/>
</dbReference>
<dbReference type="InterPro" id="IPR035906">
    <property type="entry name" value="MetI-like_sf"/>
</dbReference>
<comment type="subcellular location">
    <subcellularLocation>
        <location evidence="1">Cell inner membrane</location>
        <topology evidence="1">Multi-pass membrane protein</topology>
    </subcellularLocation>
    <subcellularLocation>
        <location evidence="9">Cell membrane</location>
        <topology evidence="9">Multi-pass membrane protein</topology>
    </subcellularLocation>
</comment>
<evidence type="ECO:0000313" key="12">
    <source>
        <dbReference type="Proteomes" id="UP000004662"/>
    </source>
</evidence>
<protein>
    <submittedName>
        <fullName evidence="11">Polar amino acid ABC transporter, inner membrane subunit</fullName>
    </submittedName>
</protein>
<dbReference type="AlphaFoldDB" id="G7QBV1"/>
<feature type="transmembrane region" description="Helical" evidence="9">
    <location>
        <begin position="93"/>
        <end position="114"/>
    </location>
</feature>
<dbReference type="InterPro" id="IPR043429">
    <property type="entry name" value="ArtM/GltK/GlnP/TcyL/YhdX-like"/>
</dbReference>
<evidence type="ECO:0000256" key="3">
    <source>
        <dbReference type="ARBA" id="ARBA00022448"/>
    </source>
</evidence>
<evidence type="ECO:0000259" key="10">
    <source>
        <dbReference type="PROSITE" id="PS50928"/>
    </source>
</evidence>
<dbReference type="PANTHER" id="PTHR30614">
    <property type="entry name" value="MEMBRANE COMPONENT OF AMINO ACID ABC TRANSPORTER"/>
    <property type="match status" value="1"/>
</dbReference>
<dbReference type="HOGENOM" id="CLU_019602_1_0_7"/>
<evidence type="ECO:0000256" key="2">
    <source>
        <dbReference type="ARBA" id="ARBA00010072"/>
    </source>
</evidence>
<evidence type="ECO:0000256" key="4">
    <source>
        <dbReference type="ARBA" id="ARBA00022475"/>
    </source>
</evidence>
<dbReference type="PROSITE" id="PS50928">
    <property type="entry name" value="ABC_TM1"/>
    <property type="match status" value="1"/>
</dbReference>
<dbReference type="NCBIfam" id="TIGR01726">
    <property type="entry name" value="HEQRo_perm_3TM"/>
    <property type="match status" value="1"/>
</dbReference>
<dbReference type="PANTHER" id="PTHR30614:SF0">
    <property type="entry name" value="L-CYSTINE TRANSPORT SYSTEM PERMEASE PROTEIN TCYL"/>
    <property type="match status" value="1"/>
</dbReference>
<evidence type="ECO:0000256" key="7">
    <source>
        <dbReference type="ARBA" id="ARBA00022989"/>
    </source>
</evidence>
<dbReference type="Pfam" id="PF00528">
    <property type="entry name" value="BPD_transp_1"/>
    <property type="match status" value="1"/>
</dbReference>
<gene>
    <name evidence="11" type="ORF">DFW101_3446</name>
</gene>
<accession>G7QBV1</accession>
<sequence length="237" mass="25521">MEGFLKAAQASWEALPYILGGLWWTAGLIFGAMALGLVLGIPLAISHVYGGRLARRAVAGYVWLFRGVPILVQLYLFYFGIMAYLSEIPALSFLPLSSGFFSAVVVLGLTSAAYQSQIFRGAIRGLPPGQLRAARALGMSDATAIRAIILPQALRLSIPAWSNEYSILLKDSALAFTIGVLEVMARTRSVAATTHQPLPLSILAGALFFFLTWAGIKALKRLEAKVRIPGYAHQGTL</sequence>
<dbReference type="eggNOG" id="COG0765">
    <property type="taxonomic scope" value="Bacteria"/>
</dbReference>
<reference evidence="12" key="1">
    <citation type="journal article" date="2015" name="Genome Announc.">
        <title>High-Quality Draft Genome Sequence of Desulfovibrio carbinoliphilus FW-101-2B, an Organic Acid-Oxidizing Sulfate-Reducing Bacterium Isolated from Uranium(VI)-Contaminated Groundwater.</title>
        <authorList>
            <person name="Ramsay B.D."/>
            <person name="Hwang C."/>
            <person name="Woo H.L."/>
            <person name="Carroll S.L."/>
            <person name="Lucas S."/>
            <person name="Han J."/>
            <person name="Lapidus A.L."/>
            <person name="Cheng J.F."/>
            <person name="Goodwin L.A."/>
            <person name="Pitluck S."/>
            <person name="Peters L."/>
            <person name="Chertkov O."/>
            <person name="Held B."/>
            <person name="Detter J.C."/>
            <person name="Han C.S."/>
            <person name="Tapia R."/>
            <person name="Land M.L."/>
            <person name="Hauser L.J."/>
            <person name="Kyrpides N.C."/>
            <person name="Ivanova N.N."/>
            <person name="Mikhailova N."/>
            <person name="Pagani I."/>
            <person name="Woyke T."/>
            <person name="Arkin A.P."/>
            <person name="Dehal P."/>
            <person name="Chivian D."/>
            <person name="Criddle C.S."/>
            <person name="Wu W."/>
            <person name="Chakraborty R."/>
            <person name="Hazen T.C."/>
            <person name="Fields M.W."/>
        </authorList>
    </citation>
    <scope>NUCLEOTIDE SEQUENCE [LARGE SCALE GENOMIC DNA]</scope>
    <source>
        <strain evidence="12">FW-101-2B</strain>
    </source>
</reference>
<feature type="domain" description="ABC transmembrane type-1" evidence="10">
    <location>
        <begin position="22"/>
        <end position="220"/>
    </location>
</feature>
<organism evidence="11 12">
    <name type="scientific">Solidesulfovibrio carbinoliphilus subsp. oakridgensis</name>
    <dbReference type="NCBI Taxonomy" id="694327"/>
    <lineage>
        <taxon>Bacteria</taxon>
        <taxon>Pseudomonadati</taxon>
        <taxon>Thermodesulfobacteriota</taxon>
        <taxon>Desulfovibrionia</taxon>
        <taxon>Desulfovibrionales</taxon>
        <taxon>Desulfovibrionaceae</taxon>
        <taxon>Solidesulfovibrio</taxon>
    </lineage>
</organism>
<evidence type="ECO:0000256" key="1">
    <source>
        <dbReference type="ARBA" id="ARBA00004429"/>
    </source>
</evidence>
<comment type="similarity">
    <text evidence="2">Belongs to the binding-protein-dependent transport system permease family. HisMQ subfamily.</text>
</comment>
<keyword evidence="8 9" id="KW-0472">Membrane</keyword>
<feature type="transmembrane region" description="Helical" evidence="9">
    <location>
        <begin position="57"/>
        <end position="81"/>
    </location>
</feature>
<keyword evidence="4" id="KW-1003">Cell membrane</keyword>
<name>G7QBV1_9BACT</name>
<feature type="transmembrane region" description="Helical" evidence="9">
    <location>
        <begin position="197"/>
        <end position="216"/>
    </location>
</feature>
<dbReference type="InterPro" id="IPR000515">
    <property type="entry name" value="MetI-like"/>
</dbReference>
<keyword evidence="6" id="KW-0029">Amino-acid transport</keyword>
<evidence type="ECO:0000256" key="8">
    <source>
        <dbReference type="ARBA" id="ARBA00023136"/>
    </source>
</evidence>
<feature type="transmembrane region" description="Helical" evidence="9">
    <location>
        <begin position="22"/>
        <end position="45"/>
    </location>
</feature>
<dbReference type="STRING" id="694327.DFW101_3446"/>
<proteinExistence type="inferred from homology"/>
<dbReference type="GO" id="GO:0006865">
    <property type="term" value="P:amino acid transport"/>
    <property type="evidence" value="ECO:0007669"/>
    <property type="project" value="UniProtKB-KW"/>
</dbReference>
<dbReference type="EMBL" id="CM001368">
    <property type="protein sequence ID" value="EHJ49444.1"/>
    <property type="molecule type" value="Genomic_DNA"/>
</dbReference>
<dbReference type="RefSeq" id="WP_009182769.1">
    <property type="nucleotide sequence ID" value="NZ_CM001368.1"/>
</dbReference>
<evidence type="ECO:0000313" key="11">
    <source>
        <dbReference type="EMBL" id="EHJ49444.1"/>
    </source>
</evidence>
<dbReference type="GO" id="GO:0022857">
    <property type="term" value="F:transmembrane transporter activity"/>
    <property type="evidence" value="ECO:0007669"/>
    <property type="project" value="InterPro"/>
</dbReference>